<feature type="region of interest" description="Disordered" evidence="1">
    <location>
        <begin position="81"/>
        <end position="126"/>
    </location>
</feature>
<sequence length="154" mass="17186">MWKVTGNSSGNLRTVRRAWLTLGAPRLRRPRSEGESRPAPRLTLAGLGHGDAPSRLPRAERARLSSSRSLPQRLLLWRSPDARARTHAADPALPSQSRLSSEFNKQTTPSDPKELGYRRRPFAPPPFRRNAVRAQFAWSIQGASQPIQAPRSPL</sequence>
<name>A0A9Q1FTQ3_SYNKA</name>
<protein>
    <submittedName>
        <fullName evidence="2">Uncharacterized protein</fullName>
    </submittedName>
</protein>
<evidence type="ECO:0000313" key="3">
    <source>
        <dbReference type="Proteomes" id="UP001152622"/>
    </source>
</evidence>
<evidence type="ECO:0000256" key="1">
    <source>
        <dbReference type="SAM" id="MobiDB-lite"/>
    </source>
</evidence>
<organism evidence="2 3">
    <name type="scientific">Synaphobranchus kaupii</name>
    <name type="common">Kaup's arrowtooth eel</name>
    <dbReference type="NCBI Taxonomy" id="118154"/>
    <lineage>
        <taxon>Eukaryota</taxon>
        <taxon>Metazoa</taxon>
        <taxon>Chordata</taxon>
        <taxon>Craniata</taxon>
        <taxon>Vertebrata</taxon>
        <taxon>Euteleostomi</taxon>
        <taxon>Actinopterygii</taxon>
        <taxon>Neopterygii</taxon>
        <taxon>Teleostei</taxon>
        <taxon>Anguilliformes</taxon>
        <taxon>Synaphobranchidae</taxon>
        <taxon>Synaphobranchus</taxon>
    </lineage>
</organism>
<feature type="region of interest" description="Disordered" evidence="1">
    <location>
        <begin position="26"/>
        <end position="68"/>
    </location>
</feature>
<accession>A0A9Q1FTQ3</accession>
<keyword evidence="3" id="KW-1185">Reference proteome</keyword>
<comment type="caution">
    <text evidence="2">The sequence shown here is derived from an EMBL/GenBank/DDBJ whole genome shotgun (WGS) entry which is preliminary data.</text>
</comment>
<gene>
    <name evidence="2" type="ORF">SKAU_G00146600</name>
</gene>
<reference evidence="2" key="1">
    <citation type="journal article" date="2023" name="Science">
        <title>Genome structures resolve the early diversification of teleost fishes.</title>
        <authorList>
            <person name="Parey E."/>
            <person name="Louis A."/>
            <person name="Montfort J."/>
            <person name="Bouchez O."/>
            <person name="Roques C."/>
            <person name="Iampietro C."/>
            <person name="Lluch J."/>
            <person name="Castinel A."/>
            <person name="Donnadieu C."/>
            <person name="Desvignes T."/>
            <person name="Floi Bucao C."/>
            <person name="Jouanno E."/>
            <person name="Wen M."/>
            <person name="Mejri S."/>
            <person name="Dirks R."/>
            <person name="Jansen H."/>
            <person name="Henkel C."/>
            <person name="Chen W.J."/>
            <person name="Zahm M."/>
            <person name="Cabau C."/>
            <person name="Klopp C."/>
            <person name="Thompson A.W."/>
            <person name="Robinson-Rechavi M."/>
            <person name="Braasch I."/>
            <person name="Lecointre G."/>
            <person name="Bobe J."/>
            <person name="Postlethwait J.H."/>
            <person name="Berthelot C."/>
            <person name="Roest Crollius H."/>
            <person name="Guiguen Y."/>
        </authorList>
    </citation>
    <scope>NUCLEOTIDE SEQUENCE</scope>
    <source>
        <strain evidence="2">WJC10195</strain>
    </source>
</reference>
<dbReference type="AlphaFoldDB" id="A0A9Q1FTQ3"/>
<dbReference type="Proteomes" id="UP001152622">
    <property type="component" value="Chromosome 4"/>
</dbReference>
<proteinExistence type="predicted"/>
<feature type="compositionally biased region" description="Polar residues" evidence="1">
    <location>
        <begin position="94"/>
        <end position="110"/>
    </location>
</feature>
<dbReference type="EMBL" id="JAINUF010000004">
    <property type="protein sequence ID" value="KAJ8365829.1"/>
    <property type="molecule type" value="Genomic_DNA"/>
</dbReference>
<evidence type="ECO:0000313" key="2">
    <source>
        <dbReference type="EMBL" id="KAJ8365829.1"/>
    </source>
</evidence>